<dbReference type="EMBL" id="JAVDQG010000002">
    <property type="protein sequence ID" value="MDR6224971.1"/>
    <property type="molecule type" value="Genomic_DNA"/>
</dbReference>
<dbReference type="SUPFAM" id="SSF103473">
    <property type="entry name" value="MFS general substrate transporter"/>
    <property type="match status" value="1"/>
</dbReference>
<evidence type="ECO:0000256" key="7">
    <source>
        <dbReference type="SAM" id="Phobius"/>
    </source>
</evidence>
<keyword evidence="6 7" id="KW-0472">Membrane</keyword>
<evidence type="ECO:0000256" key="6">
    <source>
        <dbReference type="ARBA" id="ARBA00023136"/>
    </source>
</evidence>
<keyword evidence="4 7" id="KW-0812">Transmembrane</keyword>
<feature type="transmembrane region" description="Helical" evidence="7">
    <location>
        <begin position="357"/>
        <end position="377"/>
    </location>
</feature>
<dbReference type="InterPro" id="IPR024989">
    <property type="entry name" value="MFS_assoc_dom"/>
</dbReference>
<evidence type="ECO:0000313" key="10">
    <source>
        <dbReference type="Proteomes" id="UP001185012"/>
    </source>
</evidence>
<reference evidence="9 10" key="1">
    <citation type="submission" date="2023-07" db="EMBL/GenBank/DDBJ databases">
        <title>Genomic Encyclopedia of Type Strains, Phase IV (KMG-IV): sequencing the most valuable type-strain genomes for metagenomic binning, comparative biology and taxonomic classification.</title>
        <authorList>
            <person name="Goeker M."/>
        </authorList>
    </citation>
    <scope>NUCLEOTIDE SEQUENCE [LARGE SCALE GENOMIC DNA]</scope>
    <source>
        <strain evidence="9 10">DSM 45903</strain>
    </source>
</reference>
<keyword evidence="2" id="KW-0813">Transport</keyword>
<keyword evidence="3" id="KW-1003">Cell membrane</keyword>
<feature type="transmembrane region" description="Helical" evidence="7">
    <location>
        <begin position="157"/>
        <end position="180"/>
    </location>
</feature>
<feature type="domain" description="Major facilitator superfamily associated" evidence="8">
    <location>
        <begin position="8"/>
        <end position="361"/>
    </location>
</feature>
<comment type="subcellular location">
    <subcellularLocation>
        <location evidence="1">Cell membrane</location>
        <topology evidence="1">Multi-pass membrane protein</topology>
    </subcellularLocation>
</comment>
<dbReference type="Pfam" id="PF12832">
    <property type="entry name" value="MFS_1_like"/>
    <property type="match status" value="1"/>
</dbReference>
<evidence type="ECO:0000256" key="4">
    <source>
        <dbReference type="ARBA" id="ARBA00022692"/>
    </source>
</evidence>
<feature type="transmembrane region" description="Helical" evidence="7">
    <location>
        <begin position="292"/>
        <end position="315"/>
    </location>
</feature>
<feature type="transmembrane region" description="Helical" evidence="7">
    <location>
        <begin position="9"/>
        <end position="32"/>
    </location>
</feature>
<dbReference type="Proteomes" id="UP001185012">
    <property type="component" value="Unassembled WGS sequence"/>
</dbReference>
<name>A0ABU1IJM4_9BACL</name>
<evidence type="ECO:0000259" key="8">
    <source>
        <dbReference type="Pfam" id="PF12832"/>
    </source>
</evidence>
<evidence type="ECO:0000256" key="2">
    <source>
        <dbReference type="ARBA" id="ARBA00022448"/>
    </source>
</evidence>
<dbReference type="Gene3D" id="1.20.1250.20">
    <property type="entry name" value="MFS general substrate transporter like domains"/>
    <property type="match status" value="2"/>
</dbReference>
<dbReference type="InterPro" id="IPR036259">
    <property type="entry name" value="MFS_trans_sf"/>
</dbReference>
<proteinExistence type="predicted"/>
<evidence type="ECO:0000256" key="3">
    <source>
        <dbReference type="ARBA" id="ARBA00022475"/>
    </source>
</evidence>
<comment type="caution">
    <text evidence="9">The sequence shown here is derived from an EMBL/GenBank/DDBJ whole genome shotgun (WGS) entry which is preliminary data.</text>
</comment>
<sequence length="385" mass="42282">MHRNTKQHWIFSTFFFLIFFGFGGFFPLLSVYFREEVGLTGTQIGTILSVGPIVMVFAQPVWGIICDYTQRSNQVLILTVAVTGLLGLGYLVLEEYVWLLVLAATLAAFQASVIPISDNIAINFVHRTGGDYGNLRLWGALGFAVAAFIMGELSDRFGLIVIFFGFAASLWLSAWVGLALPKERIAFDIDLRAGLRQLMKLPPFGLFLLATFLVFGPIHANNVYFGLLVQDLGGTLAGVGLGFLLAAGSEVPFMKFAGRWIRQRGLLTVTIFAAGVSGLRWLLYAWEPSLLLVYLSTIAQGMSVGLFIPAALEYVRTISPKEVQATAISLYAAMGVGLGNWFFSLVGGIILDRFDIFVTYLLFGVMTLVGVCILLGLRRMEKRLI</sequence>
<feature type="transmembrane region" description="Helical" evidence="7">
    <location>
        <begin position="75"/>
        <end position="93"/>
    </location>
</feature>
<keyword evidence="10" id="KW-1185">Reference proteome</keyword>
<evidence type="ECO:0000313" key="9">
    <source>
        <dbReference type="EMBL" id="MDR6224971.1"/>
    </source>
</evidence>
<feature type="transmembrane region" description="Helical" evidence="7">
    <location>
        <begin position="133"/>
        <end position="151"/>
    </location>
</feature>
<dbReference type="RefSeq" id="WP_309863005.1">
    <property type="nucleotide sequence ID" value="NZ_JAVDQG010000002.1"/>
</dbReference>
<protein>
    <submittedName>
        <fullName evidence="9">PPP family 3-phenylpropionic acid transporter</fullName>
    </submittedName>
</protein>
<feature type="transmembrane region" description="Helical" evidence="7">
    <location>
        <begin position="44"/>
        <end position="63"/>
    </location>
</feature>
<feature type="transmembrane region" description="Helical" evidence="7">
    <location>
        <begin position="265"/>
        <end position="286"/>
    </location>
</feature>
<feature type="transmembrane region" description="Helical" evidence="7">
    <location>
        <begin position="327"/>
        <end position="351"/>
    </location>
</feature>
<evidence type="ECO:0000256" key="1">
    <source>
        <dbReference type="ARBA" id="ARBA00004651"/>
    </source>
</evidence>
<evidence type="ECO:0000256" key="5">
    <source>
        <dbReference type="ARBA" id="ARBA00022989"/>
    </source>
</evidence>
<feature type="transmembrane region" description="Helical" evidence="7">
    <location>
        <begin position="99"/>
        <end position="121"/>
    </location>
</feature>
<accession>A0ABU1IJM4</accession>
<feature type="transmembrane region" description="Helical" evidence="7">
    <location>
        <begin position="201"/>
        <end position="220"/>
    </location>
</feature>
<organism evidence="9 10">
    <name type="scientific">Desmospora profundinema</name>
    <dbReference type="NCBI Taxonomy" id="1571184"/>
    <lineage>
        <taxon>Bacteria</taxon>
        <taxon>Bacillati</taxon>
        <taxon>Bacillota</taxon>
        <taxon>Bacilli</taxon>
        <taxon>Bacillales</taxon>
        <taxon>Thermoactinomycetaceae</taxon>
        <taxon>Desmospora</taxon>
    </lineage>
</organism>
<keyword evidence="5 7" id="KW-1133">Transmembrane helix</keyword>
<dbReference type="PANTHER" id="PTHR23522">
    <property type="entry name" value="BLL5896 PROTEIN"/>
    <property type="match status" value="1"/>
</dbReference>
<feature type="transmembrane region" description="Helical" evidence="7">
    <location>
        <begin position="232"/>
        <end position="253"/>
    </location>
</feature>
<dbReference type="PANTHER" id="PTHR23522:SF4">
    <property type="entry name" value="NUCLEOSIDE PERMEASE NUPG-RELATED"/>
    <property type="match status" value="1"/>
</dbReference>
<gene>
    <name evidence="9" type="ORF">JOE21_000962</name>
</gene>